<dbReference type="GO" id="GO:0008270">
    <property type="term" value="F:zinc ion binding"/>
    <property type="evidence" value="ECO:0007669"/>
    <property type="project" value="UniProtKB-KW"/>
</dbReference>
<dbReference type="EMBL" id="GFXV01007435">
    <property type="protein sequence ID" value="MBW19240.1"/>
    <property type="molecule type" value="Transcribed_RNA"/>
</dbReference>
<organism evidence="6">
    <name type="scientific">Melanaphis sacchari</name>
    <dbReference type="NCBI Taxonomy" id="742174"/>
    <lineage>
        <taxon>Eukaryota</taxon>
        <taxon>Metazoa</taxon>
        <taxon>Ecdysozoa</taxon>
        <taxon>Arthropoda</taxon>
        <taxon>Hexapoda</taxon>
        <taxon>Insecta</taxon>
        <taxon>Pterygota</taxon>
        <taxon>Neoptera</taxon>
        <taxon>Paraneoptera</taxon>
        <taxon>Hemiptera</taxon>
        <taxon>Sternorrhyncha</taxon>
        <taxon>Aphidomorpha</taxon>
        <taxon>Aphidoidea</taxon>
        <taxon>Aphididae</taxon>
        <taxon>Aphidini</taxon>
        <taxon>Melanaphis</taxon>
    </lineage>
</organism>
<dbReference type="GO" id="GO:0005739">
    <property type="term" value="C:mitochondrion"/>
    <property type="evidence" value="ECO:0007669"/>
    <property type="project" value="TreeGrafter"/>
</dbReference>
<accession>A0A2H8TZA6</accession>
<dbReference type="AlphaFoldDB" id="A0A2H8TZA6"/>
<dbReference type="InterPro" id="IPR049439">
    <property type="entry name" value="TRAFD1-XIAF1_Znf"/>
</dbReference>
<sequence length="554" mass="62805">MNPDITEEDTKYCFNCRRNIPLVNHVMHTAYCHRNLKLCTKCDEPFLTSEYEEHQKTMHTVILCNACSEKLEAIDLESHRLNDCCHRMQTCKYCEIDLEAFSLPAHTDMCSSRTERCKICGQFIMLKYLALHQESHERKELLNTAKSVLDDSPASLAAYPPLIKKVPNIAVTARPTTSTSMPTLRLHEPTMTNHRVIPPVKRNNDQPQINTDSNNDNTHKDPKKNMPIVDTPSDLDDDDDDDEFPILGAYSIPNNHSTNINNHLTNEHNNFSDTFNSVKLPCEFCLEMIDSENLVLHETGCRPDLATFHNVLQTNNKNTNGQNAMFSILPNDLDTSSSSGDSELNLNTLSLSSEDEDSSEKINVEKLPCEFCEKLISIKKLLNHQLRCGKLLLDLPVVNNLDKDIYPQQPINMNSKFPKSVNLLETQRNLLKPTSGNNAPANLSNRTLMLRNSNANAQSSASSTYDSQMRQMLPRVKLNRQNPSRPNIPMDYRYGNNSARNNYVQFISNSRLNHSEQTSPINNSHVHLNPSSGAIPKRTNTKSNNSRRVINDCE</sequence>
<dbReference type="PANTHER" id="PTHR16295:SF10">
    <property type="entry name" value="EXPRESSED PROTEIN"/>
    <property type="match status" value="1"/>
</dbReference>
<name>A0A2H8TZA6_9HEMI</name>
<feature type="compositionally biased region" description="Polar residues" evidence="4">
    <location>
        <begin position="205"/>
        <end position="216"/>
    </location>
</feature>
<dbReference type="Pfam" id="PF21366">
    <property type="entry name" value="TRAFD1-XIAF1_ZnF"/>
    <property type="match status" value="1"/>
</dbReference>
<evidence type="ECO:0000256" key="3">
    <source>
        <dbReference type="ARBA" id="ARBA00022833"/>
    </source>
</evidence>
<keyword evidence="1" id="KW-0479">Metal-binding</keyword>
<dbReference type="InterPro" id="IPR013083">
    <property type="entry name" value="Znf_RING/FYVE/PHD"/>
</dbReference>
<gene>
    <name evidence="6" type="primary">Trafd1_0</name>
</gene>
<dbReference type="Gene3D" id="3.30.40.10">
    <property type="entry name" value="Zinc/RING finger domain, C3HC4 (zinc finger)"/>
    <property type="match status" value="1"/>
</dbReference>
<feature type="region of interest" description="Disordered" evidence="4">
    <location>
        <begin position="514"/>
        <end position="554"/>
    </location>
</feature>
<feature type="domain" description="TRAFD1/XAF1 zinc finger" evidence="5">
    <location>
        <begin position="103"/>
        <end position="132"/>
    </location>
</feature>
<feature type="compositionally biased region" description="Polar residues" evidence="4">
    <location>
        <begin position="514"/>
        <end position="532"/>
    </location>
</feature>
<dbReference type="InterPro" id="IPR051986">
    <property type="entry name" value="Innate_Immune_Apopt_Reg"/>
</dbReference>
<protein>
    <submittedName>
        <fullName evidence="6">TRAF-type zinc finger domain-containing protein 1</fullName>
    </submittedName>
</protein>
<evidence type="ECO:0000313" key="6">
    <source>
        <dbReference type="EMBL" id="MBW19240.1"/>
    </source>
</evidence>
<reference evidence="6" key="1">
    <citation type="submission" date="2017-10" db="EMBL/GenBank/DDBJ databases">
        <title>Transcriptome Assembly of Sugarcane Aphid Adults.</title>
        <authorList>
            <person name="Scully E.D."/>
            <person name="Palmer N.A."/>
            <person name="Geib S.M."/>
            <person name="Sarath G."/>
            <person name="Sattler S.E."/>
        </authorList>
    </citation>
    <scope>NUCLEOTIDE SEQUENCE</scope>
    <source>
        <tissue evidence="6">Whole body</tissue>
    </source>
</reference>
<keyword evidence="2" id="KW-0863">Zinc-finger</keyword>
<evidence type="ECO:0000256" key="4">
    <source>
        <dbReference type="SAM" id="MobiDB-lite"/>
    </source>
</evidence>
<feature type="region of interest" description="Disordered" evidence="4">
    <location>
        <begin position="174"/>
        <end position="236"/>
    </location>
</feature>
<evidence type="ECO:0000256" key="1">
    <source>
        <dbReference type="ARBA" id="ARBA00022723"/>
    </source>
</evidence>
<dbReference type="OrthoDB" id="193703at2759"/>
<dbReference type="PANTHER" id="PTHR16295">
    <property type="entry name" value="TRAF-TYPE ZINC FINGER PROTEIN-RELATED"/>
    <property type="match status" value="1"/>
</dbReference>
<keyword evidence="3" id="KW-0862">Zinc</keyword>
<proteinExistence type="predicted"/>
<evidence type="ECO:0000256" key="2">
    <source>
        <dbReference type="ARBA" id="ARBA00022771"/>
    </source>
</evidence>
<evidence type="ECO:0000259" key="5">
    <source>
        <dbReference type="Pfam" id="PF21366"/>
    </source>
</evidence>